<dbReference type="Proteomes" id="UP000324767">
    <property type="component" value="Unassembled WGS sequence"/>
</dbReference>
<feature type="chain" id="PRO_5024343584" evidence="1">
    <location>
        <begin position="26"/>
        <end position="239"/>
    </location>
</feature>
<reference evidence="2 3" key="1">
    <citation type="submission" date="2019-09" db="EMBL/GenBank/DDBJ databases">
        <title>The hologenome of the rock-dwelling lichen Lasallia pustulata.</title>
        <authorList>
            <person name="Greshake Tzovaras B."/>
            <person name="Segers F."/>
            <person name="Bicker A."/>
            <person name="Dal Grande F."/>
            <person name="Otte J."/>
            <person name="Hankeln T."/>
            <person name="Schmitt I."/>
            <person name="Ebersberger I."/>
        </authorList>
    </citation>
    <scope>NUCLEOTIDE SEQUENCE [LARGE SCALE GENOMIC DNA]</scope>
    <source>
        <strain evidence="2">A1-1</strain>
    </source>
</reference>
<feature type="signal peptide" evidence="1">
    <location>
        <begin position="1"/>
        <end position="25"/>
    </location>
</feature>
<keyword evidence="1" id="KW-0732">Signal</keyword>
<evidence type="ECO:0000313" key="2">
    <source>
        <dbReference type="EMBL" id="KAA6414392.1"/>
    </source>
</evidence>
<evidence type="ECO:0000256" key="1">
    <source>
        <dbReference type="SAM" id="SignalP"/>
    </source>
</evidence>
<dbReference type="Pfam" id="PF14610">
    <property type="entry name" value="Psg1"/>
    <property type="match status" value="1"/>
</dbReference>
<sequence>MAMHPLTKSATLLLLASVAAVSTWASPLAQLEDTSSLASAPYSAAAAFTSAVETRSSIATATGFQSSQADAASGLTPEAVGHEATDIVTTTFSTTAFPQCHDAFGPIAPFCQPTDGSDVYVGETYYITWDPDYFPVNSIITIDLSYVKTLTGGDNAWSSVKIPNAYGYSTLTMDKAWLQGTGRNNLTLTILSLASNRNAELVVSAGPFISLTYRPATHHPAPPTKKAPNRLGLLVGRLR</sequence>
<dbReference type="AlphaFoldDB" id="A0A5M8PZ72"/>
<organism evidence="2 3">
    <name type="scientific">Lasallia pustulata</name>
    <dbReference type="NCBI Taxonomy" id="136370"/>
    <lineage>
        <taxon>Eukaryota</taxon>
        <taxon>Fungi</taxon>
        <taxon>Dikarya</taxon>
        <taxon>Ascomycota</taxon>
        <taxon>Pezizomycotina</taxon>
        <taxon>Lecanoromycetes</taxon>
        <taxon>OSLEUM clade</taxon>
        <taxon>Umbilicariomycetidae</taxon>
        <taxon>Umbilicariales</taxon>
        <taxon>Umbilicariaceae</taxon>
        <taxon>Lasallia</taxon>
    </lineage>
</organism>
<gene>
    <name evidence="2" type="ORF">FRX48_01141</name>
</gene>
<evidence type="ECO:0000313" key="3">
    <source>
        <dbReference type="Proteomes" id="UP000324767"/>
    </source>
</evidence>
<dbReference type="EMBL" id="VXIT01000002">
    <property type="protein sequence ID" value="KAA6414392.1"/>
    <property type="molecule type" value="Genomic_DNA"/>
</dbReference>
<dbReference type="InterPro" id="IPR028000">
    <property type="entry name" value="Pma1"/>
</dbReference>
<accession>A0A5M8PZ72</accession>
<name>A0A5M8PZ72_9LECA</name>
<proteinExistence type="predicted"/>
<dbReference type="OrthoDB" id="4084551at2759"/>
<protein>
    <submittedName>
        <fullName evidence="2">Uncharacterized protein</fullName>
    </submittedName>
</protein>
<comment type="caution">
    <text evidence="2">The sequence shown here is derived from an EMBL/GenBank/DDBJ whole genome shotgun (WGS) entry which is preliminary data.</text>
</comment>